<keyword evidence="2" id="KW-0472">Membrane</keyword>
<evidence type="ECO:0000313" key="3">
    <source>
        <dbReference type="EMBL" id="AWX69675.1"/>
    </source>
</evidence>
<keyword evidence="4" id="KW-1185">Reference proteome</keyword>
<dbReference type="AlphaFoldDB" id="A0A2Z4NE96"/>
<feature type="coiled-coil region" evidence="1">
    <location>
        <begin position="77"/>
        <end position="104"/>
    </location>
</feature>
<name>A0A2Z4NE96_9BACT</name>
<keyword evidence="2" id="KW-0812">Transmembrane</keyword>
<proteinExistence type="predicted"/>
<accession>A0A2Z4NE96</accession>
<keyword evidence="2" id="KW-1133">Transmembrane helix</keyword>
<evidence type="ECO:0000256" key="2">
    <source>
        <dbReference type="SAM" id="Phobius"/>
    </source>
</evidence>
<keyword evidence="1" id="KW-0175">Coiled coil</keyword>
<protein>
    <submittedName>
        <fullName evidence="3">Uncharacterized protein</fullName>
    </submittedName>
</protein>
<reference evidence="4" key="1">
    <citation type="submission" date="2018-06" db="EMBL/GenBank/DDBJ databases">
        <title>Complete genome sequences of Mycoplasma anatis, M. anseris and M. cloacale type strains.</title>
        <authorList>
            <person name="Grozner D."/>
            <person name="Forro B."/>
            <person name="Sulyok K.M."/>
            <person name="Marton S."/>
            <person name="Kreizinger Z."/>
            <person name="Banyai K."/>
            <person name="Gyuranecz M."/>
        </authorList>
    </citation>
    <scope>NUCLEOTIDE SEQUENCE [LARGE SCALE GENOMIC DNA]</scope>
    <source>
        <strain evidence="4">ATCC 49234</strain>
    </source>
</reference>
<gene>
    <name evidence="3" type="ORF">DP065_02890</name>
</gene>
<evidence type="ECO:0000313" key="4">
    <source>
        <dbReference type="Proteomes" id="UP000250218"/>
    </source>
</evidence>
<sequence length="319" mass="36001">MAQTKKSTLEKYYISETIDADSKVVSFNFKKAKQKSHKNFEEFLDALKEFIIVSETTKNNTRVWFHRDGAYRGSVNIDKARIIVEKLNEERVAKEEVITYLEKENLVDKPVSKVKEEEKLEEACCLEKSSACCEEKSESCCLDKSESCCEEKSEACCLEKSESCCEEKSEACCLEKSSACCEEKSEACCLDKCSKDKSSCCCGLNLNSQLVKFHIENIEEKTAYQIGAKDIEAELEGHEVEIIKVVPNNRALDVQYVVRKGQEQSAIAVQTLHGFKNEYETTVVTNDKVSNGFWALIVILILLIITNVVLITLRATSII</sequence>
<dbReference type="EMBL" id="CP030140">
    <property type="protein sequence ID" value="AWX69675.1"/>
    <property type="molecule type" value="Genomic_DNA"/>
</dbReference>
<dbReference type="Proteomes" id="UP000250218">
    <property type="component" value="Chromosome"/>
</dbReference>
<dbReference type="RefSeq" id="WP_112702630.1">
    <property type="nucleotide sequence ID" value="NZ_CP030140.1"/>
</dbReference>
<feature type="transmembrane region" description="Helical" evidence="2">
    <location>
        <begin position="293"/>
        <end position="313"/>
    </location>
</feature>
<dbReference type="KEGG" id="mane:DP065_02890"/>
<organism evidence="3 4">
    <name type="scientific">[Mycoplasma] anseris</name>
    <dbReference type="NCBI Taxonomy" id="92400"/>
    <lineage>
        <taxon>Bacteria</taxon>
        <taxon>Bacillati</taxon>
        <taxon>Mycoplasmatota</taxon>
        <taxon>Mycoplasmoidales</taxon>
        <taxon>Metamycoplasmataceae</taxon>
        <taxon>Metamycoplasma</taxon>
    </lineage>
</organism>
<evidence type="ECO:0000256" key="1">
    <source>
        <dbReference type="SAM" id="Coils"/>
    </source>
</evidence>